<evidence type="ECO:0000256" key="2">
    <source>
        <dbReference type="ARBA" id="ARBA00022771"/>
    </source>
</evidence>
<evidence type="ECO:0000313" key="6">
    <source>
        <dbReference type="Proteomes" id="UP001152795"/>
    </source>
</evidence>
<gene>
    <name evidence="5" type="ORF">PACLA_8A085873</name>
</gene>
<dbReference type="Proteomes" id="UP001152795">
    <property type="component" value="Unassembled WGS sequence"/>
</dbReference>
<keyword evidence="4" id="KW-0238">DNA-binding</keyword>
<dbReference type="SMART" id="SM00692">
    <property type="entry name" value="DM3"/>
    <property type="match status" value="1"/>
</dbReference>
<keyword evidence="2" id="KW-0863">Zinc-finger</keyword>
<organism evidence="5 6">
    <name type="scientific">Paramuricea clavata</name>
    <name type="common">Red gorgonian</name>
    <name type="synonym">Violescent sea-whip</name>
    <dbReference type="NCBI Taxonomy" id="317549"/>
    <lineage>
        <taxon>Eukaryota</taxon>
        <taxon>Metazoa</taxon>
        <taxon>Cnidaria</taxon>
        <taxon>Anthozoa</taxon>
        <taxon>Octocorallia</taxon>
        <taxon>Malacalcyonacea</taxon>
        <taxon>Plexauridae</taxon>
        <taxon>Paramuricea</taxon>
    </lineage>
</organism>
<dbReference type="SUPFAM" id="SSF57716">
    <property type="entry name" value="Glucocorticoid receptor-like (DNA-binding domain)"/>
    <property type="match status" value="1"/>
</dbReference>
<reference evidence="5" key="1">
    <citation type="submission" date="2020-04" db="EMBL/GenBank/DDBJ databases">
        <authorList>
            <person name="Alioto T."/>
            <person name="Alioto T."/>
            <person name="Gomez Garrido J."/>
        </authorList>
    </citation>
    <scope>NUCLEOTIDE SEQUENCE</scope>
    <source>
        <strain evidence="5">A484AB</strain>
    </source>
</reference>
<dbReference type="Pfam" id="PF21787">
    <property type="entry name" value="TNP-like_RNaseH_N"/>
    <property type="match status" value="1"/>
</dbReference>
<dbReference type="PROSITE" id="PS50950">
    <property type="entry name" value="ZF_THAP"/>
    <property type="match status" value="1"/>
</dbReference>
<evidence type="ECO:0000256" key="1">
    <source>
        <dbReference type="ARBA" id="ARBA00022723"/>
    </source>
</evidence>
<dbReference type="PANTHER" id="PTHR46600:SF11">
    <property type="entry name" value="THAP DOMAIN-CONTAINING PROTEIN 10"/>
    <property type="match status" value="1"/>
</dbReference>
<dbReference type="InterPro" id="IPR026516">
    <property type="entry name" value="THAP1/10"/>
</dbReference>
<proteinExistence type="predicted"/>
<dbReference type="SMART" id="SM00980">
    <property type="entry name" value="THAP"/>
    <property type="match status" value="1"/>
</dbReference>
<protein>
    <submittedName>
        <fullName evidence="5">THAP domain-containing, partial</fullName>
    </submittedName>
</protein>
<dbReference type="GO" id="GO:0008270">
    <property type="term" value="F:zinc ion binding"/>
    <property type="evidence" value="ECO:0007669"/>
    <property type="project" value="UniProtKB-KW"/>
</dbReference>
<dbReference type="EMBL" id="CACRXK020018313">
    <property type="protein sequence ID" value="CAB4032325.1"/>
    <property type="molecule type" value="Genomic_DNA"/>
</dbReference>
<dbReference type="Pfam" id="PF05485">
    <property type="entry name" value="THAP"/>
    <property type="match status" value="1"/>
</dbReference>
<evidence type="ECO:0000256" key="4">
    <source>
        <dbReference type="ARBA" id="ARBA00023125"/>
    </source>
</evidence>
<dbReference type="OrthoDB" id="7683421at2759"/>
<comment type="caution">
    <text evidence="5">The sequence shown here is derived from an EMBL/GenBank/DDBJ whole genome shotgun (WGS) entry which is preliminary data.</text>
</comment>
<evidence type="ECO:0000256" key="3">
    <source>
        <dbReference type="ARBA" id="ARBA00022833"/>
    </source>
</evidence>
<dbReference type="AlphaFoldDB" id="A0A7D9LGE3"/>
<sequence length="420" mass="47914">MASSEYLEPSLKKKPKTKTWCSAVNCSKNKSSNPELSFFRFPSDPARSKEWVNLCRRLDLMDKTKKYWYNNCKLCSDHFEDCMFYNDLRNRLKSDAKPTLFEIPNPPPTISSIRRPLQREQTLTAPPEVLNVQTDTILTASTSSQTTDEISSNTPRKMKQKQAIKAQKQKIKRLISSLGKAQKGKHARQEKALDEAPANLANFVRMQIKLHGKKKRGRRMPNKTGISQGSLKIIENKVMQMNLREKECTLCMDEISLKTNLFSCVPVGKIVGLEDFGGGYRTNKVATSAFVLLIRSISGNWKQPLAYYLVNGGCPTDTMEDIVKEAIDKLECIGLNVVVVMSAQGSNFYSLATRLKVTPDEPWFMHNGWKIFFIFDPPHLIKSVRNNFMKYSLRFGEHGKILKQYMYRFSTAHTIGSKID</sequence>
<accession>A0A7D9LGE3</accession>
<evidence type="ECO:0000313" key="5">
    <source>
        <dbReference type="EMBL" id="CAB4032325.1"/>
    </source>
</evidence>
<dbReference type="InterPro" id="IPR006612">
    <property type="entry name" value="THAP_Znf"/>
</dbReference>
<dbReference type="GO" id="GO:0043565">
    <property type="term" value="F:sequence-specific DNA binding"/>
    <property type="evidence" value="ECO:0007669"/>
    <property type="project" value="InterPro"/>
</dbReference>
<name>A0A7D9LGE3_PARCT</name>
<keyword evidence="6" id="KW-1185">Reference proteome</keyword>
<dbReference type="PANTHER" id="PTHR46600">
    <property type="entry name" value="THAP DOMAIN-CONTAINING"/>
    <property type="match status" value="1"/>
</dbReference>
<keyword evidence="3" id="KW-0862">Zinc</keyword>
<dbReference type="InterPro" id="IPR048365">
    <property type="entry name" value="TNP-like_RNaseH_N"/>
</dbReference>
<keyword evidence="1" id="KW-0479">Metal-binding</keyword>